<dbReference type="EMBL" id="CM007894">
    <property type="protein sequence ID" value="OTG24310.1"/>
    <property type="molecule type" value="Genomic_DNA"/>
</dbReference>
<dbReference type="EMBL" id="MNCJ02000320">
    <property type="protein sequence ID" value="KAF5804568.1"/>
    <property type="molecule type" value="Genomic_DNA"/>
</dbReference>
<keyword evidence="3" id="KW-1185">Reference proteome</keyword>
<protein>
    <submittedName>
        <fullName evidence="2">Uncharacterized protein</fullName>
    </submittedName>
</protein>
<proteinExistence type="predicted"/>
<dbReference type="Proteomes" id="UP000215914">
    <property type="component" value="Chromosome 5"/>
</dbReference>
<dbReference type="InParanoid" id="A0A251ULR2"/>
<organism evidence="2 3">
    <name type="scientific">Helianthus annuus</name>
    <name type="common">Common sunflower</name>
    <dbReference type="NCBI Taxonomy" id="4232"/>
    <lineage>
        <taxon>Eukaryota</taxon>
        <taxon>Viridiplantae</taxon>
        <taxon>Streptophyta</taxon>
        <taxon>Embryophyta</taxon>
        <taxon>Tracheophyta</taxon>
        <taxon>Spermatophyta</taxon>
        <taxon>Magnoliopsida</taxon>
        <taxon>eudicotyledons</taxon>
        <taxon>Gunneridae</taxon>
        <taxon>Pentapetalae</taxon>
        <taxon>asterids</taxon>
        <taxon>campanulids</taxon>
        <taxon>Asterales</taxon>
        <taxon>Asteraceae</taxon>
        <taxon>Asteroideae</taxon>
        <taxon>Heliantheae alliance</taxon>
        <taxon>Heliantheae</taxon>
        <taxon>Helianthus</taxon>
    </lineage>
</organism>
<sequence length="145" mass="16635">MVIVECPSASSTSTVNIRLHTHTFDKVLDVRSEVCIASPLTVIKRLRFRSSSDSFLEQVIYDLKGDVIMCDPEDEMNVFNGEKMSKSQQPYLMWELLPVMTKTTKKRSSSWIPKLKTQVWLACNSVRMKISDQKNKTFFCHTIPG</sequence>
<reference evidence="1" key="3">
    <citation type="submission" date="2020-06" db="EMBL/GenBank/DDBJ databases">
        <title>Helianthus annuus Genome sequencing and assembly Release 2.</title>
        <authorList>
            <person name="Gouzy J."/>
            <person name="Langlade N."/>
            <person name="Munos S."/>
        </authorList>
    </citation>
    <scope>NUCLEOTIDE SEQUENCE</scope>
    <source>
        <tissue evidence="1">Leaves</tissue>
    </source>
</reference>
<evidence type="ECO:0000313" key="3">
    <source>
        <dbReference type="Proteomes" id="UP000215914"/>
    </source>
</evidence>
<evidence type="ECO:0000313" key="1">
    <source>
        <dbReference type="EMBL" id="KAF5804568.1"/>
    </source>
</evidence>
<name>A0A251ULR2_HELAN</name>
<evidence type="ECO:0000313" key="2">
    <source>
        <dbReference type="EMBL" id="OTG24310.1"/>
    </source>
</evidence>
<reference evidence="2" key="2">
    <citation type="submission" date="2017-02" db="EMBL/GenBank/DDBJ databases">
        <title>Sunflower complete genome.</title>
        <authorList>
            <person name="Langlade N."/>
            <person name="Munos S."/>
        </authorList>
    </citation>
    <scope>NUCLEOTIDE SEQUENCE [LARGE SCALE GENOMIC DNA]</scope>
    <source>
        <tissue evidence="2">Leaves</tissue>
    </source>
</reference>
<dbReference type="Gramene" id="mRNA:HanXRQr2_Chr05g0198571">
    <property type="protein sequence ID" value="mRNA:HanXRQr2_Chr05g0198571"/>
    <property type="gene ID" value="HanXRQr2_Chr05g0198571"/>
</dbReference>
<dbReference type="AlphaFoldDB" id="A0A251ULR2"/>
<reference evidence="1 3" key="1">
    <citation type="journal article" date="2017" name="Nature">
        <title>The sunflower genome provides insights into oil metabolism, flowering and Asterid evolution.</title>
        <authorList>
            <person name="Badouin H."/>
            <person name="Gouzy J."/>
            <person name="Grassa C.J."/>
            <person name="Murat F."/>
            <person name="Staton S.E."/>
            <person name="Cottret L."/>
            <person name="Lelandais-Briere C."/>
            <person name="Owens G.L."/>
            <person name="Carrere S."/>
            <person name="Mayjonade B."/>
            <person name="Legrand L."/>
            <person name="Gill N."/>
            <person name="Kane N.C."/>
            <person name="Bowers J.E."/>
            <person name="Hubner S."/>
            <person name="Bellec A."/>
            <person name="Berard A."/>
            <person name="Berges H."/>
            <person name="Blanchet N."/>
            <person name="Boniface M.C."/>
            <person name="Brunel D."/>
            <person name="Catrice O."/>
            <person name="Chaidir N."/>
            <person name="Claudel C."/>
            <person name="Donnadieu C."/>
            <person name="Faraut T."/>
            <person name="Fievet G."/>
            <person name="Helmstetter N."/>
            <person name="King M."/>
            <person name="Knapp S.J."/>
            <person name="Lai Z."/>
            <person name="Le Paslier M.C."/>
            <person name="Lippi Y."/>
            <person name="Lorenzon L."/>
            <person name="Mandel J.R."/>
            <person name="Marage G."/>
            <person name="Marchand G."/>
            <person name="Marquand E."/>
            <person name="Bret-Mestries E."/>
            <person name="Morien E."/>
            <person name="Nambeesan S."/>
            <person name="Nguyen T."/>
            <person name="Pegot-Espagnet P."/>
            <person name="Pouilly N."/>
            <person name="Raftis F."/>
            <person name="Sallet E."/>
            <person name="Schiex T."/>
            <person name="Thomas J."/>
            <person name="Vandecasteele C."/>
            <person name="Vares D."/>
            <person name="Vear F."/>
            <person name="Vautrin S."/>
            <person name="Crespi M."/>
            <person name="Mangin B."/>
            <person name="Burke J.M."/>
            <person name="Salse J."/>
            <person name="Munos S."/>
            <person name="Vincourt P."/>
            <person name="Rieseberg L.H."/>
            <person name="Langlade N.B."/>
        </authorList>
    </citation>
    <scope>NUCLEOTIDE SEQUENCE [LARGE SCALE GENOMIC DNA]</scope>
    <source>
        <strain evidence="3">cv. SF193</strain>
        <tissue evidence="1">Leaves</tissue>
    </source>
</reference>
<gene>
    <name evidence="2" type="ORF">HannXRQ_Chr05g0135321</name>
    <name evidence="1" type="ORF">HanXRQr2_Chr05g0198571</name>
</gene>
<accession>A0A251ULR2</accession>